<evidence type="ECO:0000313" key="2">
    <source>
        <dbReference type="Proteomes" id="UP000177905"/>
    </source>
</evidence>
<dbReference type="Proteomes" id="UP000177905">
    <property type="component" value="Unassembled WGS sequence"/>
</dbReference>
<proteinExistence type="predicted"/>
<protein>
    <submittedName>
        <fullName evidence="1">Uncharacterized protein</fullName>
    </submittedName>
</protein>
<name>A0A1F4S4C5_UNCSA</name>
<dbReference type="AlphaFoldDB" id="A0A1F4S4C5"/>
<reference evidence="1 2" key="1">
    <citation type="journal article" date="2016" name="Nat. Commun.">
        <title>Thousands of microbial genomes shed light on interconnected biogeochemical processes in an aquifer system.</title>
        <authorList>
            <person name="Anantharaman K."/>
            <person name="Brown C.T."/>
            <person name="Hug L.A."/>
            <person name="Sharon I."/>
            <person name="Castelle C.J."/>
            <person name="Probst A.J."/>
            <person name="Thomas B.C."/>
            <person name="Singh A."/>
            <person name="Wilkins M.J."/>
            <person name="Karaoz U."/>
            <person name="Brodie E.L."/>
            <person name="Williams K.H."/>
            <person name="Hubbard S.S."/>
            <person name="Banfield J.F."/>
        </authorList>
    </citation>
    <scope>NUCLEOTIDE SEQUENCE [LARGE SCALE GENOMIC DNA]</scope>
</reference>
<evidence type="ECO:0000313" key="1">
    <source>
        <dbReference type="EMBL" id="OGC15281.1"/>
    </source>
</evidence>
<dbReference type="EMBL" id="MEUA01000023">
    <property type="protein sequence ID" value="OGC15281.1"/>
    <property type="molecule type" value="Genomic_DNA"/>
</dbReference>
<organism evidence="1 2">
    <name type="scientific">candidate division WOR-1 bacterium RIFOXYB2_FULL_36_35</name>
    <dbReference type="NCBI Taxonomy" id="1802578"/>
    <lineage>
        <taxon>Bacteria</taxon>
        <taxon>Bacillati</taxon>
        <taxon>Saganbacteria</taxon>
    </lineage>
</organism>
<comment type="caution">
    <text evidence="1">The sequence shown here is derived from an EMBL/GenBank/DDBJ whole genome shotgun (WGS) entry which is preliminary data.</text>
</comment>
<dbReference type="InterPro" id="IPR011990">
    <property type="entry name" value="TPR-like_helical_dom_sf"/>
</dbReference>
<accession>A0A1F4S4C5</accession>
<sequence length="298" mass="33072">MNRISVIEDSGFFGKIFRSKDVENNSSLAFDSELDKIKKSGKTQAEKVEDYCKLALKESAAKRRQNAIKAFSFALKAVPGPLSDSEKIFAGVLKDQKIKNHEELISNCLHLIAGEMAKTNLSVHDMTFISGGSLDKFEFQFILVQELSNAFRFNESLKIAIKMDDGALPQKIKAFTYLASKAEGQSAHILFNKALKLARSCNVNYLKADFEEEIIIQMAESDLFNDALRAALKIEIISNKVSSLCGIAVVMNEKGYAESGEKILNMAKKIVEIVSRSDANLNRLIESAENQIKKQSSS</sequence>
<dbReference type="Gene3D" id="1.25.40.10">
    <property type="entry name" value="Tetratricopeptide repeat domain"/>
    <property type="match status" value="1"/>
</dbReference>
<gene>
    <name evidence="1" type="ORF">A2290_03300</name>
</gene>